<keyword evidence="1" id="KW-0175">Coiled coil</keyword>
<dbReference type="EMBL" id="OC316766">
    <property type="protein sequence ID" value="CAD7393647.1"/>
    <property type="molecule type" value="Genomic_DNA"/>
</dbReference>
<organism evidence="2">
    <name type="scientific">Timema cristinae</name>
    <name type="common">Walking stick</name>
    <dbReference type="NCBI Taxonomy" id="61476"/>
    <lineage>
        <taxon>Eukaryota</taxon>
        <taxon>Metazoa</taxon>
        <taxon>Ecdysozoa</taxon>
        <taxon>Arthropoda</taxon>
        <taxon>Hexapoda</taxon>
        <taxon>Insecta</taxon>
        <taxon>Pterygota</taxon>
        <taxon>Neoptera</taxon>
        <taxon>Polyneoptera</taxon>
        <taxon>Phasmatodea</taxon>
        <taxon>Timematodea</taxon>
        <taxon>Timematoidea</taxon>
        <taxon>Timematidae</taxon>
        <taxon>Timema</taxon>
    </lineage>
</organism>
<gene>
    <name evidence="2" type="ORF">TCEB3V08_LOCUS1613</name>
</gene>
<sequence>MCSVCTGCSISDERFAHSSANTRSLVNQEEKFKQQLAELNDQLTASDTERNKLLYQMEELQRDVIVKNSGVDRELDIHYA</sequence>
<name>A0A7R9CBZ6_TIMCR</name>
<evidence type="ECO:0000256" key="1">
    <source>
        <dbReference type="SAM" id="Coils"/>
    </source>
</evidence>
<proteinExistence type="predicted"/>
<dbReference type="AlphaFoldDB" id="A0A7R9CBZ6"/>
<accession>A0A7R9CBZ6</accession>
<evidence type="ECO:0000313" key="2">
    <source>
        <dbReference type="EMBL" id="CAD7393647.1"/>
    </source>
</evidence>
<protein>
    <submittedName>
        <fullName evidence="2">Uncharacterized protein</fullName>
    </submittedName>
</protein>
<feature type="coiled-coil region" evidence="1">
    <location>
        <begin position="22"/>
        <end position="49"/>
    </location>
</feature>
<reference evidence="2" key="1">
    <citation type="submission" date="2020-11" db="EMBL/GenBank/DDBJ databases">
        <authorList>
            <person name="Tran Van P."/>
        </authorList>
    </citation>
    <scope>NUCLEOTIDE SEQUENCE</scope>
</reference>